<evidence type="ECO:0000259" key="2">
    <source>
        <dbReference type="SMART" id="SM01321"/>
    </source>
</evidence>
<dbReference type="Proteomes" id="UP001602119">
    <property type="component" value="Unassembled WGS sequence"/>
</dbReference>
<evidence type="ECO:0000256" key="1">
    <source>
        <dbReference type="SAM" id="MobiDB-lite"/>
    </source>
</evidence>
<reference evidence="3 4" key="1">
    <citation type="submission" date="2024-10" db="EMBL/GenBank/DDBJ databases">
        <title>The Natural Products Discovery Center: Release of the First 8490 Sequenced Strains for Exploring Actinobacteria Biosynthetic Diversity.</title>
        <authorList>
            <person name="Kalkreuter E."/>
            <person name="Kautsar S.A."/>
            <person name="Yang D."/>
            <person name="Bader C.D."/>
            <person name="Teijaro C.N."/>
            <person name="Fluegel L."/>
            <person name="Davis C.M."/>
            <person name="Simpson J.R."/>
            <person name="Lauterbach L."/>
            <person name="Steele A.D."/>
            <person name="Gui C."/>
            <person name="Meng S."/>
            <person name="Li G."/>
            <person name="Viehrig K."/>
            <person name="Ye F."/>
            <person name="Su P."/>
            <person name="Kiefer A.F."/>
            <person name="Nichols A."/>
            <person name="Cepeda A.J."/>
            <person name="Yan W."/>
            <person name="Fan B."/>
            <person name="Jiang Y."/>
            <person name="Adhikari A."/>
            <person name="Zheng C.-J."/>
            <person name="Schuster L."/>
            <person name="Cowan T.M."/>
            <person name="Smanski M.J."/>
            <person name="Chevrette M.G."/>
            <person name="De Carvalho L.P.S."/>
            <person name="Shen B."/>
        </authorList>
    </citation>
    <scope>NUCLEOTIDE SEQUENCE [LARGE SCALE GENOMIC DNA]</scope>
    <source>
        <strain evidence="3 4">NPDC001281</strain>
    </source>
</reference>
<dbReference type="PANTHER" id="PTHR33360:SF2">
    <property type="entry name" value="TRANSPOSASE FOR INSERTION SEQUENCE ELEMENT IS200"/>
    <property type="match status" value="1"/>
</dbReference>
<proteinExistence type="predicted"/>
<evidence type="ECO:0000313" key="3">
    <source>
        <dbReference type="EMBL" id="MFF4778479.1"/>
    </source>
</evidence>
<evidence type="ECO:0000313" key="4">
    <source>
        <dbReference type="Proteomes" id="UP001602119"/>
    </source>
</evidence>
<dbReference type="EMBL" id="JBIAXI010000032">
    <property type="protein sequence ID" value="MFF4778479.1"/>
    <property type="molecule type" value="Genomic_DNA"/>
</dbReference>
<sequence length="147" mass="16576">MTSFTSGFYHAYGRDVLETRMLARCEQVMREVRAQMGAELREVNGEDDYVPLVHYPPKLSISTLVNRLKGVSGHYLRKEFTGTKRVFMHGQLWSPSYFAAACGGAPLVIIANSLQLEGRYQTPAAHRSGRRPPGRPRSARALPGWRR</sequence>
<dbReference type="PANTHER" id="PTHR33360">
    <property type="entry name" value="TRANSPOSASE FOR INSERTION SEQUENCE ELEMENT IS200"/>
    <property type="match status" value="1"/>
</dbReference>
<feature type="domain" description="Transposase IS200-like" evidence="2">
    <location>
        <begin position="4"/>
        <end position="115"/>
    </location>
</feature>
<feature type="compositionally biased region" description="Basic residues" evidence="1">
    <location>
        <begin position="127"/>
        <end position="138"/>
    </location>
</feature>
<dbReference type="NCBIfam" id="NF033573">
    <property type="entry name" value="transpos_IS200"/>
    <property type="match status" value="1"/>
</dbReference>
<organism evidence="3 4">
    <name type="scientific">Microtetraspora fusca</name>
    <dbReference type="NCBI Taxonomy" id="1997"/>
    <lineage>
        <taxon>Bacteria</taxon>
        <taxon>Bacillati</taxon>
        <taxon>Actinomycetota</taxon>
        <taxon>Actinomycetes</taxon>
        <taxon>Streptosporangiales</taxon>
        <taxon>Streptosporangiaceae</taxon>
        <taxon>Microtetraspora</taxon>
    </lineage>
</organism>
<comment type="caution">
    <text evidence="3">The sequence shown here is derived from an EMBL/GenBank/DDBJ whole genome shotgun (WGS) entry which is preliminary data.</text>
</comment>
<protein>
    <submittedName>
        <fullName evidence="3">IS200/IS605 family transposase</fullName>
    </submittedName>
</protein>
<keyword evidence="4" id="KW-1185">Reference proteome</keyword>
<name>A0ABW6VL26_MICFU</name>
<feature type="region of interest" description="Disordered" evidence="1">
    <location>
        <begin position="122"/>
        <end position="147"/>
    </location>
</feature>
<gene>
    <name evidence="3" type="primary">tnpA</name>
    <name evidence="3" type="ORF">ACFY05_37215</name>
</gene>
<dbReference type="InterPro" id="IPR002686">
    <property type="entry name" value="Transposase_17"/>
</dbReference>
<accession>A0ABW6VL26</accession>
<dbReference type="SMART" id="SM01321">
    <property type="entry name" value="Y1_Tnp"/>
    <property type="match status" value="1"/>
</dbReference>
<dbReference type="RefSeq" id="WP_218006783.1">
    <property type="nucleotide sequence ID" value="NZ_BBYK01000040.1"/>
</dbReference>
<dbReference type="Pfam" id="PF01797">
    <property type="entry name" value="Y1_Tnp"/>
    <property type="match status" value="1"/>
</dbReference>